<feature type="domain" description="Glycosyl transferase family 1" evidence="1">
    <location>
        <begin position="184"/>
        <end position="322"/>
    </location>
</feature>
<dbReference type="InterPro" id="IPR050194">
    <property type="entry name" value="Glycosyltransferase_grp1"/>
</dbReference>
<proteinExistence type="predicted"/>
<comment type="caution">
    <text evidence="3">The sequence shown here is derived from an EMBL/GenBank/DDBJ whole genome shotgun (WGS) entry which is preliminary data.</text>
</comment>
<dbReference type="PANTHER" id="PTHR45947:SF3">
    <property type="entry name" value="SULFOQUINOVOSYL TRANSFERASE SQD2"/>
    <property type="match status" value="1"/>
</dbReference>
<evidence type="ECO:0000313" key="3">
    <source>
        <dbReference type="EMBL" id="MST68423.1"/>
    </source>
</evidence>
<dbReference type="PANTHER" id="PTHR45947">
    <property type="entry name" value="SULFOQUINOVOSYL TRANSFERASE SQD2"/>
    <property type="match status" value="1"/>
</dbReference>
<feature type="domain" description="Glycosyltransferase subfamily 4-like N-terminal" evidence="2">
    <location>
        <begin position="64"/>
        <end position="167"/>
    </location>
</feature>
<dbReference type="InterPro" id="IPR028098">
    <property type="entry name" value="Glyco_trans_4-like_N"/>
</dbReference>
<dbReference type="GO" id="GO:0016757">
    <property type="term" value="F:glycosyltransferase activity"/>
    <property type="evidence" value="ECO:0007669"/>
    <property type="project" value="InterPro"/>
</dbReference>
<accession>A0A6A8M6G5</accession>
<dbReference type="Pfam" id="PF00534">
    <property type="entry name" value="Glycos_transf_1"/>
    <property type="match status" value="1"/>
</dbReference>
<reference evidence="3" key="1">
    <citation type="submission" date="2019-09" db="EMBL/GenBank/DDBJ databases">
        <title>In-depth cultivation of the pig gut microbiome towards novel bacterial diversity and tailored functional studies.</title>
        <authorList>
            <person name="Wylensek D."/>
            <person name="Hitch T.C.A."/>
            <person name="Clavel T."/>
        </authorList>
    </citation>
    <scope>NUCLEOTIDE SEQUENCE</scope>
    <source>
        <strain evidence="3">RF-744-FAT-WT-3</strain>
    </source>
</reference>
<keyword evidence="3" id="KW-0808">Transferase</keyword>
<dbReference type="AlphaFoldDB" id="A0A6A8M6G5"/>
<dbReference type="EMBL" id="VUNB01000002">
    <property type="protein sequence ID" value="MST68423.1"/>
    <property type="molecule type" value="Genomic_DNA"/>
</dbReference>
<sequence length="356" mass="39958">MKKKVLILGTCPLSNDGITKIEMDICRQFHNDLDLEFALGFSFDNKYGRELQSLGVRLHELEPKAHVLKYMRSIETLVRNNSYDTVYIHGNSAMMYVEARPSSRGGAGRVIAHCHNTSTKHPFFHKAFKPFFNRTLDLKIGCSAMAAEWAYSGRNILVIPNGIDTKRMAFDPAARSEKRLELGVEGKVLVGHIGRFIEQKNHDKVVSVFSEFHQANENSHLLLIGSGQDKERIFNKVQDRGLSDAVTFIDYTDRPEAYISAMDVMLMPSLYEGFGLVAAEAQANGLPVVISDKFPAEAVIIPGRVKVMALDMSDEEWSRALLEAAGRGRYVPDPDSLAKMDWQEMMESIKKVLISD</sequence>
<dbReference type="Pfam" id="PF13439">
    <property type="entry name" value="Glyco_transf_4"/>
    <property type="match status" value="1"/>
</dbReference>
<dbReference type="InterPro" id="IPR001296">
    <property type="entry name" value="Glyco_trans_1"/>
</dbReference>
<dbReference type="Gene3D" id="3.40.50.2000">
    <property type="entry name" value="Glycogen Phosphorylase B"/>
    <property type="match status" value="2"/>
</dbReference>
<dbReference type="RefSeq" id="WP_154571901.1">
    <property type="nucleotide sequence ID" value="NZ_VUNB01000002.1"/>
</dbReference>
<dbReference type="SUPFAM" id="SSF53756">
    <property type="entry name" value="UDP-Glycosyltransferase/glycogen phosphorylase"/>
    <property type="match status" value="1"/>
</dbReference>
<evidence type="ECO:0000259" key="1">
    <source>
        <dbReference type="Pfam" id="PF00534"/>
    </source>
</evidence>
<evidence type="ECO:0000259" key="2">
    <source>
        <dbReference type="Pfam" id="PF13439"/>
    </source>
</evidence>
<name>A0A6A8M6G5_9FIRM</name>
<protein>
    <submittedName>
        <fullName evidence="3">Glycosyltransferase family 1 protein</fullName>
    </submittedName>
</protein>
<organism evidence="3">
    <name type="scientific">Baileyella intestinalis</name>
    <dbReference type="NCBI Taxonomy" id="2606709"/>
    <lineage>
        <taxon>Bacteria</taxon>
        <taxon>Bacillati</taxon>
        <taxon>Bacillota</taxon>
        <taxon>Clostridia</taxon>
        <taxon>Peptostreptococcales</taxon>
        <taxon>Anaerovoracaceae</taxon>
        <taxon>Baileyella</taxon>
    </lineage>
</organism>
<gene>
    <name evidence="3" type="ORF">FYJ66_02295</name>
</gene>